<gene>
    <name evidence="1" type="ORF">SAMN05421748_12051</name>
</gene>
<proteinExistence type="predicted"/>
<reference evidence="1 2" key="1">
    <citation type="submission" date="2017-09" db="EMBL/GenBank/DDBJ databases">
        <authorList>
            <person name="Ehlers B."/>
            <person name="Leendertz F.H."/>
        </authorList>
    </citation>
    <scope>NUCLEOTIDE SEQUENCE [LARGE SCALE GENOMIC DNA]</scope>
    <source>
        <strain evidence="1 2">CGMCC 4.6857</strain>
    </source>
</reference>
<keyword evidence="2" id="KW-1185">Reference proteome</keyword>
<dbReference type="RefSeq" id="WP_097325584.1">
    <property type="nucleotide sequence ID" value="NZ_OBDY01000020.1"/>
</dbReference>
<dbReference type="Proteomes" id="UP000219612">
    <property type="component" value="Unassembled WGS sequence"/>
</dbReference>
<dbReference type="EMBL" id="OBDY01000020">
    <property type="protein sequence ID" value="SNY59133.1"/>
    <property type="molecule type" value="Genomic_DNA"/>
</dbReference>
<dbReference type="AlphaFoldDB" id="A0A285JGD6"/>
<accession>A0A285JGD6</accession>
<dbReference type="OrthoDB" id="3296492at2"/>
<organism evidence="1 2">
    <name type="scientific">Paractinoplanes atraurantiacus</name>
    <dbReference type="NCBI Taxonomy" id="1036182"/>
    <lineage>
        <taxon>Bacteria</taxon>
        <taxon>Bacillati</taxon>
        <taxon>Actinomycetota</taxon>
        <taxon>Actinomycetes</taxon>
        <taxon>Micromonosporales</taxon>
        <taxon>Micromonosporaceae</taxon>
        <taxon>Paractinoplanes</taxon>
    </lineage>
</organism>
<protein>
    <submittedName>
        <fullName evidence="1">Uncharacterized protein</fullName>
    </submittedName>
</protein>
<evidence type="ECO:0000313" key="1">
    <source>
        <dbReference type="EMBL" id="SNY59133.1"/>
    </source>
</evidence>
<evidence type="ECO:0000313" key="2">
    <source>
        <dbReference type="Proteomes" id="UP000219612"/>
    </source>
</evidence>
<name>A0A285JGD6_9ACTN</name>
<sequence>MTRTDIRIFDPRTGELVRRCAGPTPAGLCPIIGEDGVVPCAGLLIAPAGADPEYWPLSVPRGYRHCDLPWNERAWAYARRAQRSHARWAQGLAEETARIFRLAAKGDRRYRDMDEYELRTTALWRWRKSPFAEADRSREERSRHRAGAYLSYIRQRHSSAGRP</sequence>